<keyword evidence="1" id="KW-1133">Transmembrane helix</keyword>
<keyword evidence="1" id="KW-0472">Membrane</keyword>
<proteinExistence type="predicted"/>
<reference evidence="2" key="1">
    <citation type="submission" date="2018-01" db="EMBL/GenBank/DDBJ databases">
        <title>FDA dAtabase for Regulatory Grade micrObial Sequences (FDA-ARGOS): Supporting development and validation of Infectious Disease Dx tests.</title>
        <authorList>
            <person name="Hoffmann M."/>
            <person name="Allard M."/>
            <person name="Evans P."/>
            <person name="Brown E."/>
            <person name="Tallon L."/>
            <person name="Sadzewicz L."/>
            <person name="Sengamalay N."/>
            <person name="Ott S."/>
            <person name="Godinez A."/>
            <person name="Nagaraj S."/>
            <person name="Vyas G."/>
            <person name="Aluvathingal J."/>
            <person name="Nadendla S."/>
            <person name="Geyer C."/>
            <person name="Sichtig H."/>
        </authorList>
    </citation>
    <scope>NUCLEOTIDE SEQUENCE</scope>
    <source>
        <strain evidence="2">FDAARGOS_107</strain>
    </source>
</reference>
<dbReference type="EMBL" id="CP014038">
    <property type="protein sequence ID" value="AMF96746.1"/>
    <property type="molecule type" value="Genomic_DNA"/>
</dbReference>
<keyword evidence="1" id="KW-0812">Transmembrane</keyword>
<evidence type="ECO:0008006" key="4">
    <source>
        <dbReference type="Google" id="ProtNLM"/>
    </source>
</evidence>
<protein>
    <recommendedName>
        <fullName evidence="4">DUF4760 domain-containing protein</fullName>
    </recommendedName>
</protein>
<accession>A0ABM5XUC3</accession>
<dbReference type="Proteomes" id="UP000067422">
    <property type="component" value="Chromosome 1"/>
</dbReference>
<evidence type="ECO:0000256" key="1">
    <source>
        <dbReference type="SAM" id="Phobius"/>
    </source>
</evidence>
<sequence>MFFEDEMYLIELFSAKEDQVKLITFAFSGLLAVGVLLTNQYFSQRRARQEYLLKKIEELAKLSIEYTDLCTEILDDIQSQRADYPTVSREHRRRLMANIRQMELIVGLYFQDSGFDPNDYYMWNMRVLDVLEKGKACEEGEVYCLFEDARQHVVDSDAKLAVICSGLVKRFGHKT</sequence>
<feature type="transmembrane region" description="Helical" evidence="1">
    <location>
        <begin position="20"/>
        <end position="38"/>
    </location>
</feature>
<organism evidence="2 3">
    <name type="scientific">Vibrio harveyi</name>
    <name type="common">Beneckea harveyi</name>
    <dbReference type="NCBI Taxonomy" id="669"/>
    <lineage>
        <taxon>Bacteria</taxon>
        <taxon>Pseudomonadati</taxon>
        <taxon>Pseudomonadota</taxon>
        <taxon>Gammaproteobacteria</taxon>
        <taxon>Vibrionales</taxon>
        <taxon>Vibrionaceae</taxon>
        <taxon>Vibrio</taxon>
    </lineage>
</organism>
<name>A0ABM5XUC3_VIBHA</name>
<keyword evidence="3" id="KW-1185">Reference proteome</keyword>
<evidence type="ECO:0000313" key="3">
    <source>
        <dbReference type="Proteomes" id="UP000067422"/>
    </source>
</evidence>
<gene>
    <name evidence="2" type="ORF">AL538_02850</name>
</gene>
<evidence type="ECO:0000313" key="2">
    <source>
        <dbReference type="EMBL" id="AMF96746.1"/>
    </source>
</evidence>